<dbReference type="Proteomes" id="UP000239197">
    <property type="component" value="Chromosome"/>
</dbReference>
<protein>
    <submittedName>
        <fullName evidence="1">Phage N-6-adenine-methyltransferase</fullName>
    </submittedName>
</protein>
<dbReference type="GO" id="GO:0003677">
    <property type="term" value="F:DNA binding"/>
    <property type="evidence" value="ECO:0007669"/>
    <property type="project" value="InterPro"/>
</dbReference>
<reference evidence="2" key="1">
    <citation type="submission" date="2017-01" db="EMBL/GenBank/DDBJ databases">
        <title>Genome sequence of Rouxiella sp. ERMR1:05.</title>
        <authorList>
            <person name="Kumar R."/>
            <person name="Singh D."/>
            <person name="Kumar S."/>
        </authorList>
    </citation>
    <scope>NUCLEOTIDE SEQUENCE [LARGE SCALE GENOMIC DNA]</scope>
    <source>
        <strain evidence="2">ERMR1:05</strain>
    </source>
</reference>
<dbReference type="RefSeq" id="WP_104921797.1">
    <property type="nucleotide sequence ID" value="NZ_CP019062.1"/>
</dbReference>
<dbReference type="REBASE" id="234253">
    <property type="entry name" value="M.Rsp105ORF4660P"/>
</dbReference>
<proteinExistence type="predicted"/>
<name>A0A2L1UMV5_9GAMM</name>
<dbReference type="GO" id="GO:0009307">
    <property type="term" value="P:DNA restriction-modification system"/>
    <property type="evidence" value="ECO:0007669"/>
    <property type="project" value="InterPro"/>
</dbReference>
<accession>A0A2L1UMV5</accession>
<dbReference type="AlphaFoldDB" id="A0A2L1UMV5"/>
<sequence>MTDKSNTPAEYKDSWRTPPELFSALNAEFSFILDAAASAMNALCRHFITEEQNTLETPWNSVMPDIPGYAWLNPPYSNVTPFVQKAAVENAEHSTGCVMLLNADTSVGWFLEAISTAHEVRFITGGRLAFLNAETGKPVSGNNKGQMLIIWHPWPRTHCEMKTIDRDALLSFGARLMKRAA</sequence>
<dbReference type="OrthoDB" id="5288620at2"/>
<dbReference type="NCBIfam" id="TIGR01712">
    <property type="entry name" value="phage_N6A_met"/>
    <property type="match status" value="1"/>
</dbReference>
<dbReference type="Pfam" id="PF05869">
    <property type="entry name" value="Dam"/>
    <property type="match status" value="1"/>
</dbReference>
<dbReference type="EMBL" id="CP019062">
    <property type="protein sequence ID" value="AVF34266.1"/>
    <property type="molecule type" value="Genomic_DNA"/>
</dbReference>
<gene>
    <name evidence="1" type="ORF">BV494_04660</name>
</gene>
<dbReference type="InterPro" id="IPR008593">
    <property type="entry name" value="Dam_MeTrfase"/>
</dbReference>
<dbReference type="KEGG" id="rox:BV494_04660"/>
<dbReference type="GO" id="GO:0009007">
    <property type="term" value="F:site-specific DNA-methyltransferase (adenine-specific) activity"/>
    <property type="evidence" value="ECO:0007669"/>
    <property type="project" value="InterPro"/>
</dbReference>
<organism evidence="1 2">
    <name type="scientific">Rahnella sikkimica</name>
    <dbReference type="NCBI Taxonomy" id="1805933"/>
    <lineage>
        <taxon>Bacteria</taxon>
        <taxon>Pseudomonadati</taxon>
        <taxon>Pseudomonadota</taxon>
        <taxon>Gammaproteobacteria</taxon>
        <taxon>Enterobacterales</taxon>
        <taxon>Yersiniaceae</taxon>
        <taxon>Rahnella</taxon>
    </lineage>
</organism>
<evidence type="ECO:0000313" key="2">
    <source>
        <dbReference type="Proteomes" id="UP000239197"/>
    </source>
</evidence>
<keyword evidence="2" id="KW-1185">Reference proteome</keyword>
<evidence type="ECO:0000313" key="1">
    <source>
        <dbReference type="EMBL" id="AVF34266.1"/>
    </source>
</evidence>